<keyword evidence="3" id="KW-1185">Reference proteome</keyword>
<proteinExistence type="predicted"/>
<dbReference type="Proteomes" id="UP001162131">
    <property type="component" value="Unassembled WGS sequence"/>
</dbReference>
<dbReference type="EMBL" id="CAJZBQ010000044">
    <property type="protein sequence ID" value="CAG9327614.1"/>
    <property type="molecule type" value="Genomic_DNA"/>
</dbReference>
<evidence type="ECO:0000313" key="2">
    <source>
        <dbReference type="EMBL" id="CAG9327614.1"/>
    </source>
</evidence>
<accession>A0AAU9JNP2</accession>
<name>A0AAU9JNP2_9CILI</name>
<dbReference type="AlphaFoldDB" id="A0AAU9JNP2"/>
<keyword evidence="1" id="KW-1133">Transmembrane helix</keyword>
<comment type="caution">
    <text evidence="2">The sequence shown here is derived from an EMBL/GenBank/DDBJ whole genome shotgun (WGS) entry which is preliminary data.</text>
</comment>
<keyword evidence="1" id="KW-0812">Transmembrane</keyword>
<keyword evidence="1" id="KW-0472">Membrane</keyword>
<gene>
    <name evidence="2" type="ORF">BSTOLATCC_MIC44244</name>
</gene>
<feature type="transmembrane region" description="Helical" evidence="1">
    <location>
        <begin position="160"/>
        <end position="181"/>
    </location>
</feature>
<evidence type="ECO:0000256" key="1">
    <source>
        <dbReference type="SAM" id="Phobius"/>
    </source>
</evidence>
<organism evidence="2 3">
    <name type="scientific">Blepharisma stoltei</name>
    <dbReference type="NCBI Taxonomy" id="1481888"/>
    <lineage>
        <taxon>Eukaryota</taxon>
        <taxon>Sar</taxon>
        <taxon>Alveolata</taxon>
        <taxon>Ciliophora</taxon>
        <taxon>Postciliodesmatophora</taxon>
        <taxon>Heterotrichea</taxon>
        <taxon>Heterotrichida</taxon>
        <taxon>Blepharismidae</taxon>
        <taxon>Blepharisma</taxon>
    </lineage>
</organism>
<protein>
    <submittedName>
        <fullName evidence="2">Uncharacterized protein</fullName>
    </submittedName>
</protein>
<evidence type="ECO:0000313" key="3">
    <source>
        <dbReference type="Proteomes" id="UP001162131"/>
    </source>
</evidence>
<sequence length="189" mass="21890">MIWFFIFWVISHGEEIIELAKTEKELENEAGLVSDLVHELKDISQESYIMSVMTEINNLRDNLFRIGRSLDNLDRFASELAKSTMEINENKTRDAIASFDKLGENLSALEGKIVEYEEKDLHQKIKKNAEEAENFDKDYKAKLNSLLDAMKSIETELESVWIKTFIHILLGVACIILFFSWKILNKALK</sequence>
<reference evidence="2" key="1">
    <citation type="submission" date="2021-09" db="EMBL/GenBank/DDBJ databases">
        <authorList>
            <consortium name="AG Swart"/>
            <person name="Singh M."/>
            <person name="Singh A."/>
            <person name="Seah K."/>
            <person name="Emmerich C."/>
        </authorList>
    </citation>
    <scope>NUCLEOTIDE SEQUENCE</scope>
    <source>
        <strain evidence="2">ATCC30299</strain>
    </source>
</reference>